<comment type="subcellular location">
    <subcellularLocation>
        <location evidence="1">Membrane</location>
    </subcellularLocation>
</comment>
<keyword evidence="4 5" id="KW-0472">Membrane</keyword>
<evidence type="ECO:0000256" key="2">
    <source>
        <dbReference type="ARBA" id="ARBA00022692"/>
    </source>
</evidence>
<gene>
    <name evidence="6" type="ORF">AQ619_18335</name>
</gene>
<dbReference type="Pfam" id="PF05101">
    <property type="entry name" value="VirB3"/>
    <property type="match status" value="1"/>
</dbReference>
<evidence type="ECO:0000256" key="4">
    <source>
        <dbReference type="ARBA" id="ARBA00023136"/>
    </source>
</evidence>
<keyword evidence="7" id="KW-1185">Reference proteome</keyword>
<dbReference type="AlphaFoldDB" id="A0A0P0P4D6"/>
<name>A0A0P0P4D6_9CAUL</name>
<sequence>MQDEHITEDTLFLACTRPAMVLGVPVEAMALNVMLSGTIFLAANNLAYLSVGVALHFLFRAVVKHDHNAFRVLLMWLETKGRARNRAWWGGSSHSPLPVVRHYSGKDFPNG</sequence>
<dbReference type="EMBL" id="CP013003">
    <property type="protein sequence ID" value="ALL15446.1"/>
    <property type="molecule type" value="Genomic_DNA"/>
</dbReference>
<dbReference type="KEGG" id="chq:AQ619_18335"/>
<evidence type="ECO:0000256" key="3">
    <source>
        <dbReference type="ARBA" id="ARBA00022989"/>
    </source>
</evidence>
<proteinExistence type="predicted"/>
<evidence type="ECO:0000256" key="5">
    <source>
        <dbReference type="SAM" id="Phobius"/>
    </source>
</evidence>
<dbReference type="RefSeq" id="WP_062151974.1">
    <property type="nucleotide sequence ID" value="NZ_CP013003.1"/>
</dbReference>
<feature type="transmembrane region" description="Helical" evidence="5">
    <location>
        <begin position="39"/>
        <end position="59"/>
    </location>
</feature>
<dbReference type="InterPro" id="IPR007792">
    <property type="entry name" value="T4SS_VirB3/TrbD/AvhB"/>
</dbReference>
<evidence type="ECO:0000256" key="1">
    <source>
        <dbReference type="ARBA" id="ARBA00004370"/>
    </source>
</evidence>
<evidence type="ECO:0000313" key="6">
    <source>
        <dbReference type="EMBL" id="ALL15446.1"/>
    </source>
</evidence>
<dbReference type="OrthoDB" id="9799932at2"/>
<keyword evidence="6" id="KW-0614">Plasmid</keyword>
<organism evidence="6 7">
    <name type="scientific">Caulobacter henricii</name>
    <dbReference type="NCBI Taxonomy" id="69395"/>
    <lineage>
        <taxon>Bacteria</taxon>
        <taxon>Pseudomonadati</taxon>
        <taxon>Pseudomonadota</taxon>
        <taxon>Alphaproteobacteria</taxon>
        <taxon>Caulobacterales</taxon>
        <taxon>Caulobacteraceae</taxon>
        <taxon>Caulobacter</taxon>
    </lineage>
</organism>
<keyword evidence="2 5" id="KW-0812">Transmembrane</keyword>
<protein>
    <submittedName>
        <fullName evidence="6">Type IV secretion system protein VirB3</fullName>
    </submittedName>
</protein>
<reference evidence="6 7" key="1">
    <citation type="submission" date="2015-10" db="EMBL/GenBank/DDBJ databases">
        <title>Conservation of the essential genome among Caulobacter and Brevundimonas species.</title>
        <authorList>
            <person name="Scott D."/>
            <person name="Ely B."/>
        </authorList>
    </citation>
    <scope>NUCLEOTIDE SEQUENCE [LARGE SCALE GENOMIC DNA]</scope>
    <source>
        <strain evidence="6 7">CB4</strain>
        <plasmid evidence="7">CB4 Plasmid</plasmid>
    </source>
</reference>
<dbReference type="Proteomes" id="UP000056905">
    <property type="component" value="Plasmid pCB4"/>
</dbReference>
<evidence type="ECO:0000313" key="7">
    <source>
        <dbReference type="Proteomes" id="UP000056905"/>
    </source>
</evidence>
<keyword evidence="3 5" id="KW-1133">Transmembrane helix</keyword>
<dbReference type="GO" id="GO:0016020">
    <property type="term" value="C:membrane"/>
    <property type="evidence" value="ECO:0007669"/>
    <property type="project" value="UniProtKB-SubCell"/>
</dbReference>
<geneLocation type="plasmid" evidence="7">
    <name>CB4 Plasmid</name>
</geneLocation>
<accession>A0A0P0P4D6</accession>